<accession>D1C2J5</accession>
<evidence type="ECO:0000313" key="3">
    <source>
        <dbReference type="EMBL" id="ACZ38462.1"/>
    </source>
</evidence>
<dbReference type="EMBL" id="CP001823">
    <property type="protein sequence ID" value="ACZ38462.1"/>
    <property type="molecule type" value="Genomic_DNA"/>
</dbReference>
<proteinExistence type="predicted"/>
<gene>
    <name evidence="3" type="ordered locus">Sthe_1026</name>
</gene>
<organism evidence="3 4">
    <name type="scientific">Sphaerobacter thermophilus (strain ATCC 49802 / DSM 20745 / KCCM 41009 / NCIMB 13125 / S 6022)</name>
    <dbReference type="NCBI Taxonomy" id="479434"/>
    <lineage>
        <taxon>Bacteria</taxon>
        <taxon>Pseudomonadati</taxon>
        <taxon>Thermomicrobiota</taxon>
        <taxon>Thermomicrobia</taxon>
        <taxon>Sphaerobacterales</taxon>
        <taxon>Sphaerobacterineae</taxon>
        <taxon>Sphaerobacteraceae</taxon>
        <taxon>Sphaerobacter</taxon>
    </lineage>
</organism>
<dbReference type="STRING" id="479434.Sthe_1026"/>
<dbReference type="KEGG" id="sti:Sthe_1026"/>
<keyword evidence="2" id="KW-0472">Membrane</keyword>
<evidence type="ECO:0000256" key="1">
    <source>
        <dbReference type="SAM" id="MobiDB-lite"/>
    </source>
</evidence>
<reference evidence="3 4" key="2">
    <citation type="journal article" date="2010" name="Stand. Genomic Sci.">
        <title>Complete genome sequence of Desulfohalobium retbaense type strain (HR(100)).</title>
        <authorList>
            <person name="Spring S."/>
            <person name="Nolan M."/>
            <person name="Lapidus A."/>
            <person name="Glavina Del Rio T."/>
            <person name="Copeland A."/>
            <person name="Tice H."/>
            <person name="Cheng J.F."/>
            <person name="Lucas S."/>
            <person name="Land M."/>
            <person name="Chen F."/>
            <person name="Bruce D."/>
            <person name="Goodwin L."/>
            <person name="Pitluck S."/>
            <person name="Ivanova N."/>
            <person name="Mavromatis K."/>
            <person name="Mikhailova N."/>
            <person name="Pati A."/>
            <person name="Chen A."/>
            <person name="Palaniappan K."/>
            <person name="Hauser L."/>
            <person name="Chang Y.J."/>
            <person name="Jeffries C.D."/>
            <person name="Munk C."/>
            <person name="Kiss H."/>
            <person name="Chain P."/>
            <person name="Han C."/>
            <person name="Brettin T."/>
            <person name="Detter J.C."/>
            <person name="Schuler E."/>
            <person name="Goker M."/>
            <person name="Rohde M."/>
            <person name="Bristow J."/>
            <person name="Eisen J.A."/>
            <person name="Markowitz V."/>
            <person name="Hugenholtz P."/>
            <person name="Kyrpides N.C."/>
            <person name="Klenk H.P."/>
        </authorList>
    </citation>
    <scope>NUCLEOTIDE SEQUENCE [LARGE SCALE GENOMIC DNA]</scope>
    <source>
        <strain evidence="4">ATCC 49802 / DSM 20745 / S 6022</strain>
    </source>
</reference>
<keyword evidence="2" id="KW-1133">Transmembrane helix</keyword>
<dbReference type="HOGENOM" id="CLU_1936780_0_0_0"/>
<protein>
    <recommendedName>
        <fullName evidence="5">YggT family protein</fullName>
    </recommendedName>
</protein>
<sequence length="130" mass="14045">MQPPRQRRPKGTQPLSRLGRAVIVELGAVLGALLLARIVILAVPGPERSEFTRWFVRATEPLVWPVAQVPGGGIHLIRALTLADLVTAAMLVLLAALAVGTIAGWEAEGGHERDTNGHLAPVERRKRMLD</sequence>
<dbReference type="InParanoid" id="D1C2J5"/>
<keyword evidence="2" id="KW-0812">Transmembrane</keyword>
<evidence type="ECO:0008006" key="5">
    <source>
        <dbReference type="Google" id="ProtNLM"/>
    </source>
</evidence>
<dbReference type="AlphaFoldDB" id="D1C2J5"/>
<keyword evidence="4" id="KW-1185">Reference proteome</keyword>
<feature type="transmembrane region" description="Helical" evidence="2">
    <location>
        <begin position="21"/>
        <end position="43"/>
    </location>
</feature>
<reference evidence="4" key="1">
    <citation type="submission" date="2009-11" db="EMBL/GenBank/DDBJ databases">
        <title>The complete chromosome 1 of Sphaerobacter thermophilus DSM 20745.</title>
        <authorList>
            <person name="Lucas S."/>
            <person name="Copeland A."/>
            <person name="Lapidus A."/>
            <person name="Glavina del Rio T."/>
            <person name="Dalin E."/>
            <person name="Tice H."/>
            <person name="Bruce D."/>
            <person name="Goodwin L."/>
            <person name="Pitluck S."/>
            <person name="Kyrpides N."/>
            <person name="Mavromatis K."/>
            <person name="Ivanova N."/>
            <person name="Mikhailova N."/>
            <person name="LaButti K.M."/>
            <person name="Clum A."/>
            <person name="Sun H.I."/>
            <person name="Brettin T."/>
            <person name="Detter J.C."/>
            <person name="Han C."/>
            <person name="Larimer F."/>
            <person name="Land M."/>
            <person name="Hauser L."/>
            <person name="Markowitz V."/>
            <person name="Cheng J.F."/>
            <person name="Hugenholtz P."/>
            <person name="Woyke T."/>
            <person name="Wu D."/>
            <person name="Steenblock K."/>
            <person name="Schneider S."/>
            <person name="Pukall R."/>
            <person name="Goeker M."/>
            <person name="Klenk H.P."/>
            <person name="Eisen J.A."/>
        </authorList>
    </citation>
    <scope>NUCLEOTIDE SEQUENCE [LARGE SCALE GENOMIC DNA]</scope>
    <source>
        <strain evidence="4">ATCC 49802 / DSM 20745 / S 6022</strain>
    </source>
</reference>
<evidence type="ECO:0000256" key="2">
    <source>
        <dbReference type="SAM" id="Phobius"/>
    </source>
</evidence>
<dbReference type="Proteomes" id="UP000002027">
    <property type="component" value="Chromosome 1"/>
</dbReference>
<evidence type="ECO:0000313" key="4">
    <source>
        <dbReference type="Proteomes" id="UP000002027"/>
    </source>
</evidence>
<feature type="region of interest" description="Disordered" evidence="1">
    <location>
        <begin position="110"/>
        <end position="130"/>
    </location>
</feature>
<name>D1C2J5_SPHTD</name>
<feature type="transmembrane region" description="Helical" evidence="2">
    <location>
        <begin position="85"/>
        <end position="105"/>
    </location>
</feature>